<dbReference type="Pfam" id="PF01555">
    <property type="entry name" value="N6_N4_Mtase"/>
    <property type="match status" value="1"/>
</dbReference>
<keyword evidence="7" id="KW-1185">Reference proteome</keyword>
<dbReference type="InterPro" id="IPR029063">
    <property type="entry name" value="SAM-dependent_MTases_sf"/>
</dbReference>
<evidence type="ECO:0000256" key="2">
    <source>
        <dbReference type="ARBA" id="ARBA00022603"/>
    </source>
</evidence>
<evidence type="ECO:0000313" key="7">
    <source>
        <dbReference type="Proteomes" id="UP000006196"/>
    </source>
</evidence>
<organism evidence="6 7">
    <name type="scientific">Corynebacterium lipophiloflavum (strain ATCC 700352 / DSM 44291 / CCUG 37336 / JCM 10383 / DMMZ 1944)</name>
    <dbReference type="NCBI Taxonomy" id="525263"/>
    <lineage>
        <taxon>Bacteria</taxon>
        <taxon>Bacillati</taxon>
        <taxon>Actinomycetota</taxon>
        <taxon>Actinomycetes</taxon>
        <taxon>Mycobacteriales</taxon>
        <taxon>Corynebacteriaceae</taxon>
        <taxon>Corynebacterium</taxon>
    </lineage>
</organism>
<evidence type="ECO:0000256" key="4">
    <source>
        <dbReference type="ARBA" id="ARBA00022691"/>
    </source>
</evidence>
<accession>C0XPW1</accession>
<dbReference type="eggNOG" id="COG2189">
    <property type="taxonomic scope" value="Bacteria"/>
</dbReference>
<dbReference type="InterPro" id="IPR002052">
    <property type="entry name" value="DNA_methylase_N6_adenine_CS"/>
</dbReference>
<keyword evidence="2" id="KW-0489">Methyltransferase</keyword>
<dbReference type="HOGENOM" id="CLU_020164_0_0_11"/>
<dbReference type="Proteomes" id="UP000006196">
    <property type="component" value="Unassembled WGS sequence"/>
</dbReference>
<name>C0XPW1_CORLD</name>
<evidence type="ECO:0000259" key="5">
    <source>
        <dbReference type="Pfam" id="PF01555"/>
    </source>
</evidence>
<protein>
    <recommendedName>
        <fullName evidence="5">DNA methylase N-4/N-6 domain-containing protein</fullName>
    </recommendedName>
</protein>
<dbReference type="EMBL" id="ACHJ01000031">
    <property type="protein sequence ID" value="EEI17692.1"/>
    <property type="molecule type" value="Genomic_DNA"/>
</dbReference>
<dbReference type="GO" id="GO:0032259">
    <property type="term" value="P:methylation"/>
    <property type="evidence" value="ECO:0007669"/>
    <property type="project" value="UniProtKB-KW"/>
</dbReference>
<dbReference type="STRING" id="525263.HMPREF0298_0481"/>
<keyword evidence="4" id="KW-0949">S-adenosyl-L-methionine</keyword>
<evidence type="ECO:0000256" key="3">
    <source>
        <dbReference type="ARBA" id="ARBA00022679"/>
    </source>
</evidence>
<evidence type="ECO:0000256" key="1">
    <source>
        <dbReference type="ARBA" id="ARBA00006594"/>
    </source>
</evidence>
<dbReference type="Gene3D" id="3.40.50.150">
    <property type="entry name" value="Vaccinia Virus protein VP39"/>
    <property type="match status" value="1"/>
</dbReference>
<dbReference type="PROSITE" id="PS00092">
    <property type="entry name" value="N6_MTASE"/>
    <property type="match status" value="1"/>
</dbReference>
<comment type="caution">
    <text evidence="6">The sequence shown here is derived from an EMBL/GenBank/DDBJ whole genome shotgun (WGS) entry which is preliminary data.</text>
</comment>
<comment type="similarity">
    <text evidence="1">Belongs to the N(4)/N(6)-methyltransferase family.</text>
</comment>
<dbReference type="GO" id="GO:0003677">
    <property type="term" value="F:DNA binding"/>
    <property type="evidence" value="ECO:0007669"/>
    <property type="project" value="InterPro"/>
</dbReference>
<sequence length="215" mass="24094">MIRDAHDANETTKPNDFELARLRAALPEYFDKDGGFRLDRLQEALSSADVSMTREGYELKFLGKSYAKYLTSTRTETVVVPDLEHNAEATNAESENLYIVGDNLDALKHLLGSYAGKVKCIYIDPPYNTGSDGFVYIDDFSFTAKDLVEKVGLDEDEAERVIALQGKSSHSAWLTFMYPRLELAKELLADDGVIFISIDDNEQANLRNLCDEVFG</sequence>
<dbReference type="InterPro" id="IPR002941">
    <property type="entry name" value="DNA_methylase_N4/N6"/>
</dbReference>
<proteinExistence type="inferred from homology"/>
<keyword evidence="3" id="KW-0808">Transferase</keyword>
<gene>
    <name evidence="6" type="ORF">HMPREF0298_0481</name>
</gene>
<feature type="domain" description="DNA methylase N-4/N-6" evidence="5">
    <location>
        <begin position="118"/>
        <end position="215"/>
    </location>
</feature>
<dbReference type="AlphaFoldDB" id="C0XPW1"/>
<reference evidence="6" key="1">
    <citation type="submission" date="2009-01" db="EMBL/GenBank/DDBJ databases">
        <authorList>
            <person name="Qin X."/>
            <person name="Bachman B."/>
            <person name="Battles P."/>
            <person name="Bell A."/>
            <person name="Bess C."/>
            <person name="Bickham C."/>
            <person name="Chaboub L."/>
            <person name="Chen D."/>
            <person name="Coyle M."/>
            <person name="Deiros D.R."/>
            <person name="Dinh H."/>
            <person name="Forbes L."/>
            <person name="Fowler G."/>
            <person name="Francisco L."/>
            <person name="Fu Q."/>
            <person name="Gubbala S."/>
            <person name="Hale W."/>
            <person name="Han Y."/>
            <person name="Hemphill L."/>
            <person name="Highlander S.K."/>
            <person name="Hirani K."/>
            <person name="Hogues M."/>
            <person name="Jackson L."/>
            <person name="Jakkamsetti A."/>
            <person name="Javaid M."/>
            <person name="Jiang H."/>
            <person name="Korchina V."/>
            <person name="Kovar C."/>
            <person name="Lara F."/>
            <person name="Lee S."/>
            <person name="Mata R."/>
            <person name="Mathew T."/>
            <person name="Moen C."/>
            <person name="Morales K."/>
            <person name="Munidasa M."/>
            <person name="Nazareth L."/>
            <person name="Ngo R."/>
            <person name="Nguyen L."/>
            <person name="Okwuonu G."/>
            <person name="Ongeri F."/>
            <person name="Patil S."/>
            <person name="Petrosino J."/>
            <person name="Pham C."/>
            <person name="Pham P."/>
            <person name="Pu L.-L."/>
            <person name="Puazo M."/>
            <person name="Raj R."/>
            <person name="Reid J."/>
            <person name="Rouhana J."/>
            <person name="Saada N."/>
            <person name="Shang Y."/>
            <person name="Simmons D."/>
            <person name="Thornton R."/>
            <person name="Warren J."/>
            <person name="Weissenberger G."/>
            <person name="Zhang J."/>
            <person name="Zhang L."/>
            <person name="Zhou C."/>
            <person name="Zhu D."/>
            <person name="Muzny D."/>
            <person name="Worley K."/>
            <person name="Gibbs R."/>
        </authorList>
    </citation>
    <scope>NUCLEOTIDE SEQUENCE [LARGE SCALE GENOMIC DNA]</scope>
    <source>
        <strain evidence="6">DSM 44291</strain>
    </source>
</reference>
<dbReference type="InterPro" id="IPR002295">
    <property type="entry name" value="N4/N6-MTase_EcoPI_Mod-like"/>
</dbReference>
<dbReference type="PRINTS" id="PR00506">
    <property type="entry name" value="D21N6MTFRASE"/>
</dbReference>
<evidence type="ECO:0000313" key="6">
    <source>
        <dbReference type="EMBL" id="EEI17692.1"/>
    </source>
</evidence>
<dbReference type="GO" id="GO:0008170">
    <property type="term" value="F:N-methyltransferase activity"/>
    <property type="evidence" value="ECO:0007669"/>
    <property type="project" value="InterPro"/>
</dbReference>
<dbReference type="SUPFAM" id="SSF53335">
    <property type="entry name" value="S-adenosyl-L-methionine-dependent methyltransferases"/>
    <property type="match status" value="1"/>
</dbReference>